<comment type="caution">
    <text evidence="9">The sequence shown here is derived from an EMBL/GenBank/DDBJ whole genome shotgun (WGS) entry which is preliminary data.</text>
</comment>
<comment type="domain">
    <text evidence="5">The RxLR-dEER motif acts to carry the protein into the host cell cytoplasm through binding to cell surface phosphatidylinositol-3-phosphate.</text>
</comment>
<accession>A0A8T1F3Z8</accession>
<gene>
    <name evidence="6" type="ORF">PC113_g20259</name>
    <name evidence="8" type="ORF">PC115_g15528</name>
    <name evidence="7" type="ORF">PC117_g22154</name>
    <name evidence="9" type="ORF">PC118_g20097</name>
</gene>
<dbReference type="Proteomes" id="UP000774804">
    <property type="component" value="Unassembled WGS sequence"/>
</dbReference>
<dbReference type="Proteomes" id="UP000736787">
    <property type="component" value="Unassembled WGS sequence"/>
</dbReference>
<dbReference type="Proteomes" id="UP000697107">
    <property type="component" value="Unassembled WGS sequence"/>
</dbReference>
<dbReference type="EMBL" id="RCMK01001190">
    <property type="protein sequence ID" value="KAG2899742.1"/>
    <property type="molecule type" value="Genomic_DNA"/>
</dbReference>
<evidence type="ECO:0000256" key="4">
    <source>
        <dbReference type="ARBA" id="ARBA00022729"/>
    </source>
</evidence>
<dbReference type="EMBL" id="RCMI01000635">
    <property type="protein sequence ID" value="KAG2902711.1"/>
    <property type="molecule type" value="Genomic_DNA"/>
</dbReference>
<sequence length="305" mass="34156">MRFSCLVLLILVSLIATSDAATRLVGSKLSTSGFPPSIRSLALSRNDPAEKRLLRSNSVEKVDREERAITIPGLSKIVEWIKAFILKIKLSFNEGKQLSAWLKEKKTPEDVFKLLKLDTGTKNLLANPNLKTWSVFMVLYNKENPTKMVTMLGVLTKTYGGEAVAKMIEAARASPKTRGIANRLQNLQLNAWAQNGLTPDIVFQMMKVGEGGVDKLMSNQDIIKKLLTVYDDIPLAKAFEAATQVKTTEFMGKKLQQAQFKKWLADGVEPSTIFKSLNLDNVKWTADPNAGVYREYKIFYHLNTK</sequence>
<evidence type="ECO:0000256" key="2">
    <source>
        <dbReference type="ARBA" id="ARBA00010400"/>
    </source>
</evidence>
<dbReference type="GO" id="GO:0005576">
    <property type="term" value="C:extracellular region"/>
    <property type="evidence" value="ECO:0007669"/>
    <property type="project" value="UniProtKB-SubCell"/>
</dbReference>
<comment type="subcellular location">
    <subcellularLocation>
        <location evidence="1 5">Secreted</location>
    </subcellularLocation>
</comment>
<dbReference type="EMBL" id="RCML01001171">
    <property type="protein sequence ID" value="KAG2964823.1"/>
    <property type="molecule type" value="Genomic_DNA"/>
</dbReference>
<keyword evidence="3 5" id="KW-0964">Secreted</keyword>
<name>A0A8T1F3Z8_9STRA</name>
<evidence type="ECO:0000313" key="10">
    <source>
        <dbReference type="Proteomes" id="UP000697107"/>
    </source>
</evidence>
<evidence type="ECO:0000313" key="8">
    <source>
        <dbReference type="EMBL" id="KAG2902711.1"/>
    </source>
</evidence>
<reference evidence="9" key="1">
    <citation type="submission" date="2018-10" db="EMBL/GenBank/DDBJ databases">
        <title>Effector identification in a new, highly contiguous assembly of the strawberry crown rot pathogen Phytophthora cactorum.</title>
        <authorList>
            <person name="Armitage A.D."/>
            <person name="Nellist C.F."/>
            <person name="Bates H."/>
            <person name="Vickerstaff R.J."/>
            <person name="Harrison R.J."/>
        </authorList>
    </citation>
    <scope>NUCLEOTIDE SEQUENCE</scope>
    <source>
        <strain evidence="6">15-7</strain>
        <strain evidence="8">4032</strain>
        <strain evidence="7">4040</strain>
        <strain evidence="9">P415</strain>
    </source>
</reference>
<evidence type="ECO:0000313" key="6">
    <source>
        <dbReference type="EMBL" id="KAG2835151.1"/>
    </source>
</evidence>
<feature type="chain" id="PRO_5044948339" description="RxLR effector protein" evidence="5">
    <location>
        <begin position="21"/>
        <end position="305"/>
    </location>
</feature>
<dbReference type="GO" id="GO:0043657">
    <property type="term" value="C:host cell"/>
    <property type="evidence" value="ECO:0007669"/>
    <property type="project" value="UniProtKB-SubCell"/>
</dbReference>
<protein>
    <recommendedName>
        <fullName evidence="5">RxLR effector protein</fullName>
    </recommendedName>
</protein>
<comment type="function">
    <text evidence="5">Effector that suppresses plant defense responses during pathogen infection.</text>
</comment>
<evidence type="ECO:0000256" key="1">
    <source>
        <dbReference type="ARBA" id="ARBA00004613"/>
    </source>
</evidence>
<evidence type="ECO:0000313" key="9">
    <source>
        <dbReference type="EMBL" id="KAG2964823.1"/>
    </source>
</evidence>
<dbReference type="InterPro" id="IPR031825">
    <property type="entry name" value="RXLR"/>
</dbReference>
<organism evidence="9 10">
    <name type="scientific">Phytophthora cactorum</name>
    <dbReference type="NCBI Taxonomy" id="29920"/>
    <lineage>
        <taxon>Eukaryota</taxon>
        <taxon>Sar</taxon>
        <taxon>Stramenopiles</taxon>
        <taxon>Oomycota</taxon>
        <taxon>Peronosporomycetes</taxon>
        <taxon>Peronosporales</taxon>
        <taxon>Peronosporaceae</taxon>
        <taxon>Phytophthora</taxon>
    </lineage>
</organism>
<evidence type="ECO:0000313" key="7">
    <source>
        <dbReference type="EMBL" id="KAG2899742.1"/>
    </source>
</evidence>
<evidence type="ECO:0000256" key="3">
    <source>
        <dbReference type="ARBA" id="ARBA00022525"/>
    </source>
</evidence>
<proteinExistence type="inferred from homology"/>
<evidence type="ECO:0000256" key="5">
    <source>
        <dbReference type="RuleBase" id="RU367124"/>
    </source>
</evidence>
<dbReference type="EMBL" id="RCMG01001141">
    <property type="protein sequence ID" value="KAG2835151.1"/>
    <property type="molecule type" value="Genomic_DNA"/>
</dbReference>
<dbReference type="Pfam" id="PF16810">
    <property type="entry name" value="RXLR"/>
    <property type="match status" value="1"/>
</dbReference>
<dbReference type="AlphaFoldDB" id="A0A8T1F3Z8"/>
<dbReference type="Proteomes" id="UP000735874">
    <property type="component" value="Unassembled WGS sequence"/>
</dbReference>
<feature type="signal peptide" evidence="5">
    <location>
        <begin position="1"/>
        <end position="20"/>
    </location>
</feature>
<dbReference type="VEuPathDB" id="FungiDB:PC110_g5818"/>
<keyword evidence="4 5" id="KW-0732">Signal</keyword>
<comment type="similarity">
    <text evidence="2 5">Belongs to the RxLR effector family.</text>
</comment>